<reference evidence="2 3" key="1">
    <citation type="submission" date="2017-09" db="EMBL/GenBank/DDBJ databases">
        <title>Depth-based differentiation of microbial function through sediment-hosted aquifers and enrichment of novel symbionts in the deep terrestrial subsurface.</title>
        <authorList>
            <person name="Probst A.J."/>
            <person name="Ladd B."/>
            <person name="Jarett J.K."/>
            <person name="Geller-Mcgrath D.E."/>
            <person name="Sieber C.M."/>
            <person name="Emerson J.B."/>
            <person name="Anantharaman K."/>
            <person name="Thomas B.C."/>
            <person name="Malmstrom R."/>
            <person name="Stieglmeier M."/>
            <person name="Klingl A."/>
            <person name="Woyke T."/>
            <person name="Ryan C.M."/>
            <person name="Banfield J.F."/>
        </authorList>
    </citation>
    <scope>NUCLEOTIDE SEQUENCE [LARGE SCALE GENOMIC DNA]</scope>
    <source>
        <strain evidence="2">CG_4_10_14_0_8_um_filter_42_10</strain>
    </source>
</reference>
<gene>
    <name evidence="2" type="ORF">COY66_05340</name>
</gene>
<protein>
    <recommendedName>
        <fullName evidence="1">Segregation and condensation protein A</fullName>
    </recommendedName>
</protein>
<comment type="caution">
    <text evidence="2">The sequence shown here is derived from an EMBL/GenBank/DDBJ whole genome shotgun (WGS) entry which is preliminary data.</text>
</comment>
<organism evidence="2 3">
    <name type="scientific">Candidatus Kerfeldbacteria bacterium CG_4_10_14_0_8_um_filter_42_10</name>
    <dbReference type="NCBI Taxonomy" id="2014248"/>
    <lineage>
        <taxon>Bacteria</taxon>
        <taxon>Candidatus Kerfeldiibacteriota</taxon>
    </lineage>
</organism>
<dbReference type="Gene3D" id="6.10.250.2410">
    <property type="match status" value="1"/>
</dbReference>
<accession>A0A2M7RGV2</accession>
<dbReference type="InterPro" id="IPR003768">
    <property type="entry name" value="ScpA"/>
</dbReference>
<dbReference type="AlphaFoldDB" id="A0A2M7RGV2"/>
<sequence>MYQFKLDKFEGPLDLLLKLIEEEELDISEVSLAKVTEQYLDYLEQAQDLPMGELADFLVVAAKLLLIKSKILLPTIELEEEEGDLEQQLKIYRIFLETSKVIQKIISKKKFAYIRENKKIRDREPIFNPPKSISTLNLKTLFQEVLGNIEPIVKLPQELIKRTVSIQEKINEIKEMILQKSSLSFGTLLSKAESKTEIIVTFLAILELVKRKSVQVAQKDIFDDIYIENPKS</sequence>
<evidence type="ECO:0000313" key="2">
    <source>
        <dbReference type="EMBL" id="PIY95995.1"/>
    </source>
</evidence>
<dbReference type="Pfam" id="PF02616">
    <property type="entry name" value="SMC_ScpA"/>
    <property type="match status" value="1"/>
</dbReference>
<dbReference type="PANTHER" id="PTHR33969:SF2">
    <property type="entry name" value="SEGREGATION AND CONDENSATION PROTEIN A"/>
    <property type="match status" value="1"/>
</dbReference>
<dbReference type="Proteomes" id="UP000230779">
    <property type="component" value="Unassembled WGS sequence"/>
</dbReference>
<evidence type="ECO:0000256" key="1">
    <source>
        <dbReference type="ARBA" id="ARBA00044777"/>
    </source>
</evidence>
<name>A0A2M7RGV2_9BACT</name>
<dbReference type="PANTHER" id="PTHR33969">
    <property type="entry name" value="SEGREGATION AND CONDENSATION PROTEIN A"/>
    <property type="match status" value="1"/>
</dbReference>
<proteinExistence type="predicted"/>
<evidence type="ECO:0000313" key="3">
    <source>
        <dbReference type="Proteomes" id="UP000230779"/>
    </source>
</evidence>
<dbReference type="InterPro" id="IPR023093">
    <property type="entry name" value="ScpA-like_C"/>
</dbReference>
<dbReference type="Gene3D" id="1.10.10.580">
    <property type="entry name" value="Structural maintenance of chromosome 1. Chain E"/>
    <property type="match status" value="1"/>
</dbReference>
<dbReference type="EMBL" id="PFMD01000062">
    <property type="protein sequence ID" value="PIY95995.1"/>
    <property type="molecule type" value="Genomic_DNA"/>
</dbReference>